<reference evidence="2" key="1">
    <citation type="submission" date="2022-11" db="UniProtKB">
        <authorList>
            <consortium name="WormBaseParasite"/>
        </authorList>
    </citation>
    <scope>IDENTIFICATION</scope>
</reference>
<dbReference type="AlphaFoldDB" id="A0A915KKD9"/>
<dbReference type="Proteomes" id="UP000887565">
    <property type="component" value="Unplaced"/>
</dbReference>
<organism evidence="1 2">
    <name type="scientific">Romanomermis culicivorax</name>
    <name type="common">Nematode worm</name>
    <dbReference type="NCBI Taxonomy" id="13658"/>
    <lineage>
        <taxon>Eukaryota</taxon>
        <taxon>Metazoa</taxon>
        <taxon>Ecdysozoa</taxon>
        <taxon>Nematoda</taxon>
        <taxon>Enoplea</taxon>
        <taxon>Dorylaimia</taxon>
        <taxon>Mermithida</taxon>
        <taxon>Mermithoidea</taxon>
        <taxon>Mermithidae</taxon>
        <taxon>Romanomermis</taxon>
    </lineage>
</organism>
<keyword evidence="1" id="KW-1185">Reference proteome</keyword>
<sequence length="93" mass="10711">MEEEAKEKIRLQRQQIEDALNNNMAIYNKKVHQMAIQFGLQKDDTATPEVEKKVLEPPSPMKVDDDVTSKKLVIDESIVKTPELEMTESKEII</sequence>
<protein>
    <submittedName>
        <fullName evidence="2">Uncharacterized protein</fullName>
    </submittedName>
</protein>
<evidence type="ECO:0000313" key="2">
    <source>
        <dbReference type="WBParaSite" id="nRc.2.0.1.t38482-RA"/>
    </source>
</evidence>
<proteinExistence type="predicted"/>
<dbReference type="WBParaSite" id="nRc.2.0.1.t38482-RA">
    <property type="protein sequence ID" value="nRc.2.0.1.t38482-RA"/>
    <property type="gene ID" value="nRc.2.0.1.g38482"/>
</dbReference>
<evidence type="ECO:0000313" key="1">
    <source>
        <dbReference type="Proteomes" id="UP000887565"/>
    </source>
</evidence>
<accession>A0A915KKD9</accession>
<name>A0A915KKD9_ROMCU</name>